<protein>
    <submittedName>
        <fullName evidence="3">Uncharacterized protein</fullName>
    </submittedName>
</protein>
<dbReference type="EMBL" id="SIXH01000082">
    <property type="protein sequence ID" value="TBO59414.1"/>
    <property type="molecule type" value="Genomic_DNA"/>
</dbReference>
<name>A0A4Q9HW41_STRKA</name>
<evidence type="ECO:0000313" key="3">
    <source>
        <dbReference type="EMBL" id="TBO59414.1"/>
    </source>
</evidence>
<evidence type="ECO:0000256" key="2">
    <source>
        <dbReference type="SAM" id="SignalP"/>
    </source>
</evidence>
<proteinExistence type="predicted"/>
<keyword evidence="4" id="KW-1185">Reference proteome</keyword>
<sequence length="102" mass="10652">MRRIRPITVFLVGLTAALTFSTGTALAAKGPFTFQNGGKPFFVQDPPNGKCLTMSQVARSPHNGADSPATVFSDKKCKGNATRIAPGHGGPKGLSFSSVRFG</sequence>
<keyword evidence="2" id="KW-0732">Signal</keyword>
<feature type="region of interest" description="Disordered" evidence="1">
    <location>
        <begin position="82"/>
        <end position="102"/>
    </location>
</feature>
<dbReference type="AlphaFoldDB" id="A0A4Q9HW41"/>
<organism evidence="3 4">
    <name type="scientific">Streptomyces kasugaensis</name>
    <dbReference type="NCBI Taxonomy" id="1946"/>
    <lineage>
        <taxon>Bacteria</taxon>
        <taxon>Bacillati</taxon>
        <taxon>Actinomycetota</taxon>
        <taxon>Actinomycetes</taxon>
        <taxon>Kitasatosporales</taxon>
        <taxon>Streptomycetaceae</taxon>
        <taxon>Streptomyces</taxon>
    </lineage>
</organism>
<evidence type="ECO:0000256" key="1">
    <source>
        <dbReference type="SAM" id="MobiDB-lite"/>
    </source>
</evidence>
<dbReference type="RefSeq" id="WP_094792288.1">
    <property type="nucleotide sequence ID" value="NZ_NDXL01000001.1"/>
</dbReference>
<dbReference type="Proteomes" id="UP000292452">
    <property type="component" value="Unassembled WGS sequence"/>
</dbReference>
<evidence type="ECO:0000313" key="4">
    <source>
        <dbReference type="Proteomes" id="UP000292452"/>
    </source>
</evidence>
<feature type="chain" id="PRO_5020871580" evidence="2">
    <location>
        <begin position="28"/>
        <end position="102"/>
    </location>
</feature>
<dbReference type="OrthoDB" id="4229249at2"/>
<feature type="signal peptide" evidence="2">
    <location>
        <begin position="1"/>
        <end position="27"/>
    </location>
</feature>
<gene>
    <name evidence="3" type="ORF">EYS09_12225</name>
</gene>
<comment type="caution">
    <text evidence="3">The sequence shown here is derived from an EMBL/GenBank/DDBJ whole genome shotgun (WGS) entry which is preliminary data.</text>
</comment>
<reference evidence="3 4" key="1">
    <citation type="submission" date="2019-02" db="EMBL/GenBank/DDBJ databases">
        <title>Draft Genome Sequence of Streptomyces sp. AM-2504, identified by 16S rRNA comparative analysis as a Streptomyces Kasugaensis strain.</title>
        <authorList>
            <person name="Napolioni V."/>
            <person name="Giuliodori A.M."/>
            <person name="Spurio R."/>
            <person name="Fabbretti A."/>
        </authorList>
    </citation>
    <scope>NUCLEOTIDE SEQUENCE [LARGE SCALE GENOMIC DNA]</scope>
    <source>
        <strain evidence="3 4">AM-2504</strain>
    </source>
</reference>
<accession>A0A4Q9HW41</accession>